<accession>A0A9P5YNH2</accession>
<gene>
    <name evidence="1" type="ORF">BDN70DRAFT_938452</name>
</gene>
<keyword evidence="2" id="KW-1185">Reference proteome</keyword>
<dbReference type="Proteomes" id="UP000807469">
    <property type="component" value="Unassembled WGS sequence"/>
</dbReference>
<dbReference type="AlphaFoldDB" id="A0A9P5YNH2"/>
<name>A0A9P5YNH2_9AGAR</name>
<organism evidence="1 2">
    <name type="scientific">Pholiota conissans</name>
    <dbReference type="NCBI Taxonomy" id="109636"/>
    <lineage>
        <taxon>Eukaryota</taxon>
        <taxon>Fungi</taxon>
        <taxon>Dikarya</taxon>
        <taxon>Basidiomycota</taxon>
        <taxon>Agaricomycotina</taxon>
        <taxon>Agaricomycetes</taxon>
        <taxon>Agaricomycetidae</taxon>
        <taxon>Agaricales</taxon>
        <taxon>Agaricineae</taxon>
        <taxon>Strophariaceae</taxon>
        <taxon>Pholiota</taxon>
    </lineage>
</organism>
<comment type="caution">
    <text evidence="1">The sequence shown here is derived from an EMBL/GenBank/DDBJ whole genome shotgun (WGS) entry which is preliminary data.</text>
</comment>
<evidence type="ECO:0000313" key="2">
    <source>
        <dbReference type="Proteomes" id="UP000807469"/>
    </source>
</evidence>
<evidence type="ECO:0000313" key="1">
    <source>
        <dbReference type="EMBL" id="KAF9472076.1"/>
    </source>
</evidence>
<proteinExistence type="predicted"/>
<reference evidence="1" key="1">
    <citation type="submission" date="2020-11" db="EMBL/GenBank/DDBJ databases">
        <authorList>
            <consortium name="DOE Joint Genome Institute"/>
            <person name="Ahrendt S."/>
            <person name="Riley R."/>
            <person name="Andreopoulos W."/>
            <person name="Labutti K."/>
            <person name="Pangilinan J."/>
            <person name="Ruiz-Duenas F.J."/>
            <person name="Barrasa J.M."/>
            <person name="Sanchez-Garcia M."/>
            <person name="Camarero S."/>
            <person name="Miyauchi S."/>
            <person name="Serrano A."/>
            <person name="Linde D."/>
            <person name="Babiker R."/>
            <person name="Drula E."/>
            <person name="Ayuso-Fernandez I."/>
            <person name="Pacheco R."/>
            <person name="Padilla G."/>
            <person name="Ferreira P."/>
            <person name="Barriuso J."/>
            <person name="Kellner H."/>
            <person name="Castanera R."/>
            <person name="Alfaro M."/>
            <person name="Ramirez L."/>
            <person name="Pisabarro A.G."/>
            <person name="Kuo A."/>
            <person name="Tritt A."/>
            <person name="Lipzen A."/>
            <person name="He G."/>
            <person name="Yan M."/>
            <person name="Ng V."/>
            <person name="Cullen D."/>
            <person name="Martin F."/>
            <person name="Rosso M.-N."/>
            <person name="Henrissat B."/>
            <person name="Hibbett D."/>
            <person name="Martinez A.T."/>
            <person name="Grigoriev I.V."/>
        </authorList>
    </citation>
    <scope>NUCLEOTIDE SEQUENCE</scope>
    <source>
        <strain evidence="1">CIRM-BRFM 674</strain>
    </source>
</reference>
<sequence length="112" mass="12903">MTRRRISAFFLGTRTPVPVTASDSHFYATPPPECLYRDSHYFKNVPIAFHISHQSSSLIPTMELDLSSVGIAWNIKQPRQFHHPPPILFDANAELLCRFLFKTRHDPQSTRP</sequence>
<dbReference type="EMBL" id="MU155582">
    <property type="protein sequence ID" value="KAF9472076.1"/>
    <property type="molecule type" value="Genomic_DNA"/>
</dbReference>
<protein>
    <submittedName>
        <fullName evidence="1">Uncharacterized protein</fullName>
    </submittedName>
</protein>